<dbReference type="KEGG" id="agv:OJF2_32930"/>
<keyword evidence="3" id="KW-1185">Reference proteome</keyword>
<dbReference type="InterPro" id="IPR036868">
    <property type="entry name" value="TusA-like_sf"/>
</dbReference>
<dbReference type="Pfam" id="PF01206">
    <property type="entry name" value="TusA"/>
    <property type="match status" value="1"/>
</dbReference>
<dbReference type="SUPFAM" id="SSF64307">
    <property type="entry name" value="SirA-like"/>
    <property type="match status" value="1"/>
</dbReference>
<dbReference type="InterPro" id="IPR001455">
    <property type="entry name" value="TusA-like"/>
</dbReference>
<feature type="domain" description="UPF0033" evidence="1">
    <location>
        <begin position="3"/>
        <end position="44"/>
    </location>
</feature>
<dbReference type="EMBL" id="CP042997">
    <property type="protein sequence ID" value="QEH34751.1"/>
    <property type="molecule type" value="Genomic_DNA"/>
</dbReference>
<organism evidence="2 3">
    <name type="scientific">Aquisphaera giovannonii</name>
    <dbReference type="NCBI Taxonomy" id="406548"/>
    <lineage>
        <taxon>Bacteria</taxon>
        <taxon>Pseudomonadati</taxon>
        <taxon>Planctomycetota</taxon>
        <taxon>Planctomycetia</taxon>
        <taxon>Isosphaerales</taxon>
        <taxon>Isosphaeraceae</taxon>
        <taxon>Aquisphaera</taxon>
    </lineage>
</organism>
<reference evidence="2 3" key="1">
    <citation type="submission" date="2019-08" db="EMBL/GenBank/DDBJ databases">
        <title>Deep-cultivation of Planctomycetes and their phenomic and genomic characterization uncovers novel biology.</title>
        <authorList>
            <person name="Wiegand S."/>
            <person name="Jogler M."/>
            <person name="Boedeker C."/>
            <person name="Pinto D."/>
            <person name="Vollmers J."/>
            <person name="Rivas-Marin E."/>
            <person name="Kohn T."/>
            <person name="Peeters S.H."/>
            <person name="Heuer A."/>
            <person name="Rast P."/>
            <person name="Oberbeckmann S."/>
            <person name="Bunk B."/>
            <person name="Jeske O."/>
            <person name="Meyerdierks A."/>
            <person name="Storesund J.E."/>
            <person name="Kallscheuer N."/>
            <person name="Luecker S."/>
            <person name="Lage O.M."/>
            <person name="Pohl T."/>
            <person name="Merkel B.J."/>
            <person name="Hornburger P."/>
            <person name="Mueller R.-W."/>
            <person name="Bruemmer F."/>
            <person name="Labrenz M."/>
            <person name="Spormann A.M."/>
            <person name="Op den Camp H."/>
            <person name="Overmann J."/>
            <person name="Amann R."/>
            <person name="Jetten M.S.M."/>
            <person name="Mascher T."/>
            <person name="Medema M.H."/>
            <person name="Devos D.P."/>
            <person name="Kaster A.-K."/>
            <person name="Ovreas L."/>
            <person name="Rohde M."/>
            <person name="Galperin M.Y."/>
            <person name="Jogler C."/>
        </authorList>
    </citation>
    <scope>NUCLEOTIDE SEQUENCE [LARGE SCALE GENOMIC DNA]</scope>
    <source>
        <strain evidence="2 3">OJF2</strain>
    </source>
</reference>
<accession>A0A5B9W3R6</accession>
<protein>
    <submittedName>
        <fullName evidence="2">SirA-like protein</fullName>
    </submittedName>
</protein>
<dbReference type="AlphaFoldDB" id="A0A5B9W3R6"/>
<name>A0A5B9W3R6_9BACT</name>
<evidence type="ECO:0000259" key="1">
    <source>
        <dbReference type="Pfam" id="PF01206"/>
    </source>
</evidence>
<evidence type="ECO:0000313" key="3">
    <source>
        <dbReference type="Proteomes" id="UP000324233"/>
    </source>
</evidence>
<dbReference type="Gene3D" id="3.30.110.40">
    <property type="entry name" value="TusA-like domain"/>
    <property type="match status" value="1"/>
</dbReference>
<dbReference type="Proteomes" id="UP000324233">
    <property type="component" value="Chromosome"/>
</dbReference>
<proteinExistence type="predicted"/>
<dbReference type="OrthoDB" id="288079at2"/>
<gene>
    <name evidence="2" type="ORF">OJF2_32930</name>
</gene>
<evidence type="ECO:0000313" key="2">
    <source>
        <dbReference type="EMBL" id="QEH34751.1"/>
    </source>
</evidence>
<sequence length="57" mass="6585">MLLALRARLERLAPGRVFRLTTRDEGAPVDVPAWCRLTGHRLVLAAHPIYHLERRKD</sequence>
<dbReference type="CDD" id="cd00291">
    <property type="entry name" value="SirA_YedF_YeeD"/>
    <property type="match status" value="1"/>
</dbReference>